<evidence type="ECO:0000256" key="1">
    <source>
        <dbReference type="SAM" id="MobiDB-lite"/>
    </source>
</evidence>
<feature type="domain" description="HTH cro/C1-type" evidence="2">
    <location>
        <begin position="22"/>
        <end position="83"/>
    </location>
</feature>
<keyword evidence="4" id="KW-1185">Reference proteome</keyword>
<dbReference type="CDD" id="cd00093">
    <property type="entry name" value="HTH_XRE"/>
    <property type="match status" value="1"/>
</dbReference>
<name>A0ABS3XC92_9ACTN</name>
<dbReference type="RefSeq" id="WP_209240058.1">
    <property type="nucleotide sequence ID" value="NZ_JADKMA010000066.1"/>
</dbReference>
<dbReference type="InterPro" id="IPR010982">
    <property type="entry name" value="Lambda_DNA-bd_dom_sf"/>
</dbReference>
<evidence type="ECO:0000313" key="4">
    <source>
        <dbReference type="Proteomes" id="UP001519064"/>
    </source>
</evidence>
<dbReference type="InterPro" id="IPR001387">
    <property type="entry name" value="Cro/C1-type_HTH"/>
</dbReference>
<comment type="caution">
    <text evidence="3">The sequence shown here is derived from an EMBL/GenBank/DDBJ whole genome shotgun (WGS) entry which is preliminary data.</text>
</comment>
<proteinExistence type="predicted"/>
<dbReference type="Gene3D" id="1.10.260.40">
    <property type="entry name" value="lambda repressor-like DNA-binding domains"/>
    <property type="match status" value="1"/>
</dbReference>
<dbReference type="Gene3D" id="2.80.10.50">
    <property type="match status" value="1"/>
</dbReference>
<gene>
    <name evidence="3" type="ORF">ITI46_15140</name>
</gene>
<reference evidence="3 4" key="1">
    <citation type="submission" date="2020-11" db="EMBL/GenBank/DDBJ databases">
        <title>Streptomyces spirodelae sp. nov., isolated from duckweed.</title>
        <authorList>
            <person name="Saimee Y."/>
            <person name="Duangmal K."/>
        </authorList>
    </citation>
    <scope>NUCLEOTIDE SEQUENCE [LARGE SCALE GENOMIC DNA]</scope>
    <source>
        <strain evidence="3 4">S16-07</strain>
    </source>
</reference>
<feature type="region of interest" description="Disordered" evidence="1">
    <location>
        <begin position="123"/>
        <end position="148"/>
    </location>
</feature>
<organism evidence="3 4">
    <name type="scientific">Streptomyces oryzae</name>
    <dbReference type="NCBI Taxonomy" id="1434886"/>
    <lineage>
        <taxon>Bacteria</taxon>
        <taxon>Bacillati</taxon>
        <taxon>Actinomycetota</taxon>
        <taxon>Actinomycetes</taxon>
        <taxon>Kitasatosporales</taxon>
        <taxon>Streptomycetaceae</taxon>
        <taxon>Streptomyces</taxon>
    </lineage>
</organism>
<accession>A0ABS3XC92</accession>
<feature type="region of interest" description="Disordered" evidence="1">
    <location>
        <begin position="176"/>
        <end position="211"/>
    </location>
</feature>
<evidence type="ECO:0000259" key="2">
    <source>
        <dbReference type="PROSITE" id="PS50943"/>
    </source>
</evidence>
<evidence type="ECO:0000313" key="3">
    <source>
        <dbReference type="EMBL" id="MBO8192992.1"/>
    </source>
</evidence>
<dbReference type="CDD" id="cd00161">
    <property type="entry name" value="beta-trefoil_Ricin-like"/>
    <property type="match status" value="1"/>
</dbReference>
<protein>
    <submittedName>
        <fullName evidence="3">Helix-turn-helix domain-containing protein</fullName>
    </submittedName>
</protein>
<dbReference type="EMBL" id="JADKMA010000066">
    <property type="protein sequence ID" value="MBO8192992.1"/>
    <property type="molecule type" value="Genomic_DNA"/>
</dbReference>
<dbReference type="PROSITE" id="PS50943">
    <property type="entry name" value="HTH_CROC1"/>
    <property type="match status" value="1"/>
</dbReference>
<dbReference type="Pfam" id="PF13560">
    <property type="entry name" value="HTH_31"/>
    <property type="match status" value="1"/>
</dbReference>
<dbReference type="Proteomes" id="UP001519064">
    <property type="component" value="Unassembled WGS sequence"/>
</dbReference>
<feature type="compositionally biased region" description="Low complexity" evidence="1">
    <location>
        <begin position="123"/>
        <end position="143"/>
    </location>
</feature>
<sequence>MDSQERTGLPHAQDVSEFLDCLRQLKEASGLTLRQLEERAAAAGDCLPRSTLSSMLSGRRLPRPELLAAFVRACGHERRLATWLQLRDALAQREADAAVGSPGGAAASGAGVAGADRAEAASASATGAPADAAGTPATATGAPRIRRLPRHSLRPRLLVPLAVAVLLAATAGVLGTRGAGSGDDKAGSSRAPAVTDAAKESSADAAAAGTAATDVPRGAVRVRPLSAPQLCVTDGLVPDKRYTSQVAVQRPCDQTQPMTTRLTRGPGSDSNRYRIQWHHSEFGTGCLKVLGSGPGKDLLEPWDACERTDYFRLVRVLGKDAYTLRAEDGRCVGVARPVTAEGSKVVAQRCTSARHQLFRIESARG</sequence>